<feature type="compositionally biased region" description="Low complexity" evidence="1">
    <location>
        <begin position="30"/>
        <end position="45"/>
    </location>
</feature>
<evidence type="ECO:0000313" key="2">
    <source>
        <dbReference type="EMBL" id="KAL0441102.1"/>
    </source>
</evidence>
<gene>
    <name evidence="2" type="ORF">Sradi_0049100</name>
</gene>
<accession>A0AAW2WH04</accession>
<evidence type="ECO:0000256" key="1">
    <source>
        <dbReference type="SAM" id="MobiDB-lite"/>
    </source>
</evidence>
<sequence>MGRNFIFPSYNTWRLEQDPRGLRWASPNEPRGTASSTHSSSPRGSGLVTSRHRLEHRSQRARGTAPARGTEASETPLPAQHPGLGRGLPPPPPPPSSRLTSPRDTAAPIRCVPIKPLPRAHSPNVVQACLIPHPTTHSHVLESF</sequence>
<feature type="region of interest" description="Disordered" evidence="1">
    <location>
        <begin position="8"/>
        <end position="108"/>
    </location>
</feature>
<reference evidence="2" key="1">
    <citation type="submission" date="2020-06" db="EMBL/GenBank/DDBJ databases">
        <authorList>
            <person name="Li T."/>
            <person name="Hu X."/>
            <person name="Zhang T."/>
            <person name="Song X."/>
            <person name="Zhang H."/>
            <person name="Dai N."/>
            <person name="Sheng W."/>
            <person name="Hou X."/>
            <person name="Wei L."/>
        </authorList>
    </citation>
    <scope>NUCLEOTIDE SEQUENCE</scope>
    <source>
        <strain evidence="2">G02</strain>
        <tissue evidence="2">Leaf</tissue>
    </source>
</reference>
<protein>
    <submittedName>
        <fullName evidence="2">Uncharacterized protein</fullName>
    </submittedName>
</protein>
<comment type="caution">
    <text evidence="2">The sequence shown here is derived from an EMBL/GenBank/DDBJ whole genome shotgun (WGS) entry which is preliminary data.</text>
</comment>
<dbReference type="AlphaFoldDB" id="A0AAW2WH04"/>
<reference evidence="2" key="2">
    <citation type="journal article" date="2024" name="Plant">
        <title>Genomic evolution and insights into agronomic trait innovations of Sesamum species.</title>
        <authorList>
            <person name="Miao H."/>
            <person name="Wang L."/>
            <person name="Qu L."/>
            <person name="Liu H."/>
            <person name="Sun Y."/>
            <person name="Le M."/>
            <person name="Wang Q."/>
            <person name="Wei S."/>
            <person name="Zheng Y."/>
            <person name="Lin W."/>
            <person name="Duan Y."/>
            <person name="Cao H."/>
            <person name="Xiong S."/>
            <person name="Wang X."/>
            <person name="Wei L."/>
            <person name="Li C."/>
            <person name="Ma Q."/>
            <person name="Ju M."/>
            <person name="Zhao R."/>
            <person name="Li G."/>
            <person name="Mu C."/>
            <person name="Tian Q."/>
            <person name="Mei H."/>
            <person name="Zhang T."/>
            <person name="Gao T."/>
            <person name="Zhang H."/>
        </authorList>
    </citation>
    <scope>NUCLEOTIDE SEQUENCE</scope>
    <source>
        <strain evidence="2">G02</strain>
    </source>
</reference>
<name>A0AAW2WH04_SESRA</name>
<dbReference type="EMBL" id="JACGWJ010000001">
    <property type="protein sequence ID" value="KAL0441102.1"/>
    <property type="molecule type" value="Genomic_DNA"/>
</dbReference>
<organism evidence="2">
    <name type="scientific">Sesamum radiatum</name>
    <name type="common">Black benniseed</name>
    <dbReference type="NCBI Taxonomy" id="300843"/>
    <lineage>
        <taxon>Eukaryota</taxon>
        <taxon>Viridiplantae</taxon>
        <taxon>Streptophyta</taxon>
        <taxon>Embryophyta</taxon>
        <taxon>Tracheophyta</taxon>
        <taxon>Spermatophyta</taxon>
        <taxon>Magnoliopsida</taxon>
        <taxon>eudicotyledons</taxon>
        <taxon>Gunneridae</taxon>
        <taxon>Pentapetalae</taxon>
        <taxon>asterids</taxon>
        <taxon>lamiids</taxon>
        <taxon>Lamiales</taxon>
        <taxon>Pedaliaceae</taxon>
        <taxon>Sesamum</taxon>
    </lineage>
</organism>
<proteinExistence type="predicted"/>